<dbReference type="Proteomes" id="UP001634394">
    <property type="component" value="Unassembled WGS sequence"/>
</dbReference>
<evidence type="ECO:0000256" key="1">
    <source>
        <dbReference type="SAM" id="Phobius"/>
    </source>
</evidence>
<keyword evidence="4" id="KW-1185">Reference proteome</keyword>
<evidence type="ECO:0000313" key="4">
    <source>
        <dbReference type="Proteomes" id="UP001634394"/>
    </source>
</evidence>
<organism evidence="3 4">
    <name type="scientific">Sinanodonta woodiana</name>
    <name type="common">Chinese pond mussel</name>
    <name type="synonym">Anodonta woodiana</name>
    <dbReference type="NCBI Taxonomy" id="1069815"/>
    <lineage>
        <taxon>Eukaryota</taxon>
        <taxon>Metazoa</taxon>
        <taxon>Spiralia</taxon>
        <taxon>Lophotrochozoa</taxon>
        <taxon>Mollusca</taxon>
        <taxon>Bivalvia</taxon>
        <taxon>Autobranchia</taxon>
        <taxon>Heteroconchia</taxon>
        <taxon>Palaeoheterodonta</taxon>
        <taxon>Unionida</taxon>
        <taxon>Unionoidea</taxon>
        <taxon>Unionidae</taxon>
        <taxon>Unioninae</taxon>
        <taxon>Sinanodonta</taxon>
    </lineage>
</organism>
<evidence type="ECO:0000313" key="3">
    <source>
        <dbReference type="EMBL" id="KAL3859629.1"/>
    </source>
</evidence>
<evidence type="ECO:0000256" key="2">
    <source>
        <dbReference type="SAM" id="SignalP"/>
    </source>
</evidence>
<dbReference type="AlphaFoldDB" id="A0ABD3VDJ0"/>
<dbReference type="CDD" id="cd12087">
    <property type="entry name" value="TM_EGFR-like"/>
    <property type="match status" value="1"/>
</dbReference>
<proteinExistence type="predicted"/>
<keyword evidence="1" id="KW-0812">Transmembrane</keyword>
<protein>
    <submittedName>
        <fullName evidence="3">Uncharacterized protein</fullName>
    </submittedName>
</protein>
<keyword evidence="1" id="KW-0472">Membrane</keyword>
<dbReference type="EMBL" id="JBJQND010000012">
    <property type="protein sequence ID" value="KAL3859629.1"/>
    <property type="molecule type" value="Genomic_DNA"/>
</dbReference>
<feature type="transmembrane region" description="Helical" evidence="1">
    <location>
        <begin position="171"/>
        <end position="193"/>
    </location>
</feature>
<comment type="caution">
    <text evidence="3">The sequence shown here is derived from an EMBL/GenBank/DDBJ whole genome shotgun (WGS) entry which is preliminary data.</text>
</comment>
<reference evidence="3 4" key="1">
    <citation type="submission" date="2024-11" db="EMBL/GenBank/DDBJ databases">
        <title>Chromosome-level genome assembly of the freshwater bivalve Anodonta woodiana.</title>
        <authorList>
            <person name="Chen X."/>
        </authorList>
    </citation>
    <scope>NUCLEOTIDE SEQUENCE [LARGE SCALE GENOMIC DNA]</scope>
    <source>
        <strain evidence="3">MN2024</strain>
        <tissue evidence="3">Gills</tissue>
    </source>
</reference>
<accession>A0ABD3VDJ0</accession>
<feature type="signal peptide" evidence="2">
    <location>
        <begin position="1"/>
        <end position="26"/>
    </location>
</feature>
<keyword evidence="2" id="KW-0732">Signal</keyword>
<gene>
    <name evidence="3" type="ORF">ACJMK2_009843</name>
</gene>
<keyword evidence="1" id="KW-1133">Transmembrane helix</keyword>
<name>A0ABD3VDJ0_SINWO</name>
<sequence>MRPKLSCYGGHVVIICLLYNIAKVKAFSCDEHSVNGTLKCESRECCTPQLNNVIKADITDTNNLCGFGKWYSIEDKLSGQKCVYLSFLCKVELSYCYTEGTSHTLPPNVSSDNQSTTVVGIETSSSPGDENATIAQHDNASVVSVSIDIPATESTRKAQNSNTQTSFNDGVIIGVLVVAVFLVIICVSIFLYIRHQRKRRKLSSTSPFKTSMIFTNAEHAQPTSYGNSHERNDSIGSTTLVQHGVADATIYYNSDQRDSSFKNGEIIKSVPIEASDYVNVQYACLTEDGDRDQRNPVELDEAYDHTNNTDDKNTYDSTYQERISFEDNYSKTLPLNDREDDTYECT</sequence>
<feature type="chain" id="PRO_5044872506" evidence="2">
    <location>
        <begin position="27"/>
        <end position="346"/>
    </location>
</feature>